<evidence type="ECO:0000313" key="2">
    <source>
        <dbReference type="EMBL" id="GHF36684.1"/>
    </source>
</evidence>
<dbReference type="AlphaFoldDB" id="A0A919EC03"/>
<gene>
    <name evidence="2" type="ORF">GCM10010218_17780</name>
</gene>
<organism evidence="2 3">
    <name type="scientific">Streptomyces mashuensis</name>
    <dbReference type="NCBI Taxonomy" id="33904"/>
    <lineage>
        <taxon>Bacteria</taxon>
        <taxon>Bacillati</taxon>
        <taxon>Actinomycetota</taxon>
        <taxon>Actinomycetes</taxon>
        <taxon>Kitasatosporales</taxon>
        <taxon>Streptomycetaceae</taxon>
        <taxon>Streptomyces</taxon>
    </lineage>
</organism>
<feature type="compositionally biased region" description="Low complexity" evidence="1">
    <location>
        <begin position="14"/>
        <end position="23"/>
    </location>
</feature>
<sequence length="65" mass="7181">MSGLLKRRHKETGAEAGPGTGAAADRDREQQEQEAKAKNDREQARGEVYKPPPEQNVLGWGHRGE</sequence>
<feature type="compositionally biased region" description="Basic residues" evidence="1">
    <location>
        <begin position="1"/>
        <end position="10"/>
    </location>
</feature>
<proteinExistence type="predicted"/>
<evidence type="ECO:0000313" key="3">
    <source>
        <dbReference type="Proteomes" id="UP000638313"/>
    </source>
</evidence>
<protein>
    <submittedName>
        <fullName evidence="2">Uncharacterized protein</fullName>
    </submittedName>
</protein>
<keyword evidence="3" id="KW-1185">Reference proteome</keyword>
<comment type="caution">
    <text evidence="2">The sequence shown here is derived from an EMBL/GenBank/DDBJ whole genome shotgun (WGS) entry which is preliminary data.</text>
</comment>
<dbReference type="EMBL" id="BNBD01000002">
    <property type="protein sequence ID" value="GHF36684.1"/>
    <property type="molecule type" value="Genomic_DNA"/>
</dbReference>
<feature type="region of interest" description="Disordered" evidence="1">
    <location>
        <begin position="1"/>
        <end position="65"/>
    </location>
</feature>
<accession>A0A919EC03</accession>
<dbReference type="RefSeq" id="WP_190128864.1">
    <property type="nucleotide sequence ID" value="NZ_BNBD01000002.1"/>
</dbReference>
<evidence type="ECO:0000256" key="1">
    <source>
        <dbReference type="SAM" id="MobiDB-lite"/>
    </source>
</evidence>
<name>A0A919EC03_9ACTN</name>
<dbReference type="Proteomes" id="UP000638313">
    <property type="component" value="Unassembled WGS sequence"/>
</dbReference>
<reference evidence="2" key="2">
    <citation type="submission" date="2020-09" db="EMBL/GenBank/DDBJ databases">
        <authorList>
            <person name="Sun Q."/>
            <person name="Ohkuma M."/>
        </authorList>
    </citation>
    <scope>NUCLEOTIDE SEQUENCE</scope>
    <source>
        <strain evidence="2">JCM 4059</strain>
    </source>
</reference>
<feature type="compositionally biased region" description="Basic and acidic residues" evidence="1">
    <location>
        <begin position="24"/>
        <end position="48"/>
    </location>
</feature>
<reference evidence="2" key="1">
    <citation type="journal article" date="2014" name="Int. J. Syst. Evol. Microbiol.">
        <title>Complete genome sequence of Corynebacterium casei LMG S-19264T (=DSM 44701T), isolated from a smear-ripened cheese.</title>
        <authorList>
            <consortium name="US DOE Joint Genome Institute (JGI-PGF)"/>
            <person name="Walter F."/>
            <person name="Albersmeier A."/>
            <person name="Kalinowski J."/>
            <person name="Ruckert C."/>
        </authorList>
    </citation>
    <scope>NUCLEOTIDE SEQUENCE</scope>
    <source>
        <strain evidence="2">JCM 4059</strain>
    </source>
</reference>